<proteinExistence type="predicted"/>
<keyword evidence="2" id="KW-1185">Reference proteome</keyword>
<organism evidence="1 2">
    <name type="scientific">Massilia mucilaginosa</name>
    <dbReference type="NCBI Taxonomy" id="2609282"/>
    <lineage>
        <taxon>Bacteria</taxon>
        <taxon>Pseudomonadati</taxon>
        <taxon>Pseudomonadota</taxon>
        <taxon>Betaproteobacteria</taxon>
        <taxon>Burkholderiales</taxon>
        <taxon>Oxalobacteraceae</taxon>
        <taxon>Telluria group</taxon>
        <taxon>Massilia</taxon>
    </lineage>
</organism>
<sequence>MRRSWSDRWIFLDSVDFRIHGIAFSHPDSACVAGAYACAIEDDLRCLDKQNPSHNEALVQRLFPTARYDSDRPGLGMDAARQLDLGTSSLEHCAVSWGPEPFDGCLSLLIRLPGNDLFIGPAVDPAHKAGPHSFLLPSSAYRHHLTQVLSRLHAQDT</sequence>
<evidence type="ECO:0000313" key="1">
    <source>
        <dbReference type="EMBL" id="NHZ93263.1"/>
    </source>
</evidence>
<gene>
    <name evidence="1" type="ORF">F2P45_30260</name>
</gene>
<reference evidence="1 2" key="1">
    <citation type="submission" date="2019-10" db="EMBL/GenBank/DDBJ databases">
        <title>Taxonomy of Antarctic Massilia spp.: description of Massilia rubra sp. nov., Massilia aquatica sp. nov., Massilia mucilaginosa sp. nov., Massilia frigida sp. nov. isolated from streams, lakes and regoliths.</title>
        <authorList>
            <person name="Holochova P."/>
            <person name="Sedlacek I."/>
            <person name="Kralova S."/>
            <person name="Maslanova I."/>
            <person name="Busse H.-J."/>
            <person name="Stankova E."/>
            <person name="Vrbovska V."/>
            <person name="Kovarovic V."/>
            <person name="Bartak M."/>
            <person name="Svec P."/>
            <person name="Pantucek R."/>
        </authorList>
    </citation>
    <scope>NUCLEOTIDE SEQUENCE [LARGE SCALE GENOMIC DNA]</scope>
    <source>
        <strain evidence="1 2">CCM 8733</strain>
    </source>
</reference>
<accession>A0ABX0P1V5</accession>
<dbReference type="RefSeq" id="WP_166881946.1">
    <property type="nucleotide sequence ID" value="NZ_WHJH01000066.1"/>
</dbReference>
<name>A0ABX0P1V5_9BURK</name>
<dbReference type="Proteomes" id="UP000609726">
    <property type="component" value="Unassembled WGS sequence"/>
</dbReference>
<dbReference type="EMBL" id="WHJH01000066">
    <property type="protein sequence ID" value="NHZ93263.1"/>
    <property type="molecule type" value="Genomic_DNA"/>
</dbReference>
<protein>
    <recommendedName>
        <fullName evidence="3">RES domain-containing protein</fullName>
    </recommendedName>
</protein>
<comment type="caution">
    <text evidence="1">The sequence shown here is derived from an EMBL/GenBank/DDBJ whole genome shotgun (WGS) entry which is preliminary data.</text>
</comment>
<evidence type="ECO:0000313" key="2">
    <source>
        <dbReference type="Proteomes" id="UP000609726"/>
    </source>
</evidence>
<evidence type="ECO:0008006" key="3">
    <source>
        <dbReference type="Google" id="ProtNLM"/>
    </source>
</evidence>